<dbReference type="GO" id="GO:0006935">
    <property type="term" value="P:chemotaxis"/>
    <property type="evidence" value="ECO:0007669"/>
    <property type="project" value="InterPro"/>
</dbReference>
<keyword evidence="5" id="KW-0472">Membrane</keyword>
<evidence type="ECO:0000256" key="5">
    <source>
        <dbReference type="SAM" id="Phobius"/>
    </source>
</evidence>
<dbReference type="GO" id="GO:0016020">
    <property type="term" value="C:membrane"/>
    <property type="evidence" value="ECO:0007669"/>
    <property type="project" value="UniProtKB-SubCell"/>
</dbReference>
<dbReference type="AlphaFoldDB" id="A0A177NBS3"/>
<dbReference type="PROSITE" id="PS50885">
    <property type="entry name" value="HAMP"/>
    <property type="match status" value="1"/>
</dbReference>
<keyword evidence="5" id="KW-0812">Transmembrane</keyword>
<evidence type="ECO:0000256" key="2">
    <source>
        <dbReference type="ARBA" id="ARBA00023224"/>
    </source>
</evidence>
<dbReference type="InterPro" id="IPR004089">
    <property type="entry name" value="MCPsignal_dom"/>
</dbReference>
<dbReference type="Gene3D" id="1.10.287.950">
    <property type="entry name" value="Methyl-accepting chemotaxis protein"/>
    <property type="match status" value="1"/>
</dbReference>
<feature type="transmembrane region" description="Helical" evidence="5">
    <location>
        <begin position="12"/>
        <end position="30"/>
    </location>
</feature>
<dbReference type="GO" id="GO:0007165">
    <property type="term" value="P:signal transduction"/>
    <property type="evidence" value="ECO:0007669"/>
    <property type="project" value="UniProtKB-KW"/>
</dbReference>
<keyword evidence="9" id="KW-1185">Reference proteome</keyword>
<dbReference type="STRING" id="702114.A1355_11240"/>
<evidence type="ECO:0008006" key="10">
    <source>
        <dbReference type="Google" id="ProtNLM"/>
    </source>
</evidence>
<dbReference type="PRINTS" id="PR00260">
    <property type="entry name" value="CHEMTRNSDUCR"/>
</dbReference>
<dbReference type="Proteomes" id="UP000077628">
    <property type="component" value="Unassembled WGS sequence"/>
</dbReference>
<dbReference type="SMART" id="SM00283">
    <property type="entry name" value="MA"/>
    <property type="match status" value="1"/>
</dbReference>
<evidence type="ECO:0000313" key="9">
    <source>
        <dbReference type="Proteomes" id="UP000077628"/>
    </source>
</evidence>
<dbReference type="GO" id="GO:0004888">
    <property type="term" value="F:transmembrane signaling receptor activity"/>
    <property type="evidence" value="ECO:0007669"/>
    <property type="project" value="InterPro"/>
</dbReference>
<dbReference type="RefSeq" id="WP_064030745.1">
    <property type="nucleotide sequence ID" value="NZ_LUUK01000195.1"/>
</dbReference>
<evidence type="ECO:0000259" key="7">
    <source>
        <dbReference type="PROSITE" id="PS50885"/>
    </source>
</evidence>
<comment type="subcellular location">
    <subcellularLocation>
        <location evidence="1">Membrane</location>
    </subcellularLocation>
</comment>
<dbReference type="SUPFAM" id="SSF58104">
    <property type="entry name" value="Methyl-accepting chemotaxis protein (MCP) signaling domain"/>
    <property type="match status" value="1"/>
</dbReference>
<name>A0A177NBS3_9GAMM</name>
<dbReference type="FunFam" id="1.10.287.950:FF:000001">
    <property type="entry name" value="Methyl-accepting chemotaxis sensory transducer"/>
    <property type="match status" value="1"/>
</dbReference>
<dbReference type="PROSITE" id="PS50111">
    <property type="entry name" value="CHEMOTAXIS_TRANSDUC_2"/>
    <property type="match status" value="1"/>
</dbReference>
<accession>A0A177NBS3</accession>
<organism evidence="8 9">
    <name type="scientific">Methylomonas koyamae</name>
    <dbReference type="NCBI Taxonomy" id="702114"/>
    <lineage>
        <taxon>Bacteria</taxon>
        <taxon>Pseudomonadati</taxon>
        <taxon>Pseudomonadota</taxon>
        <taxon>Gammaproteobacteria</taxon>
        <taxon>Methylococcales</taxon>
        <taxon>Methylococcaceae</taxon>
        <taxon>Methylomonas</taxon>
    </lineage>
</organism>
<evidence type="ECO:0000259" key="6">
    <source>
        <dbReference type="PROSITE" id="PS50111"/>
    </source>
</evidence>
<dbReference type="PANTHER" id="PTHR32089:SF112">
    <property type="entry name" value="LYSOZYME-LIKE PROTEIN-RELATED"/>
    <property type="match status" value="1"/>
</dbReference>
<dbReference type="OrthoDB" id="9177152at2"/>
<proteinExistence type="inferred from homology"/>
<dbReference type="EMBL" id="LUUK01000195">
    <property type="protein sequence ID" value="OAI15074.1"/>
    <property type="molecule type" value="Genomic_DNA"/>
</dbReference>
<evidence type="ECO:0000256" key="3">
    <source>
        <dbReference type="ARBA" id="ARBA00029447"/>
    </source>
</evidence>
<feature type="transmembrane region" description="Helical" evidence="5">
    <location>
        <begin position="200"/>
        <end position="222"/>
    </location>
</feature>
<dbReference type="InterPro" id="IPR004090">
    <property type="entry name" value="Chemotax_Me-accpt_rcpt"/>
</dbReference>
<protein>
    <recommendedName>
        <fullName evidence="10">Chemotaxis protein</fullName>
    </recommendedName>
</protein>
<evidence type="ECO:0000256" key="4">
    <source>
        <dbReference type="PROSITE-ProRule" id="PRU00284"/>
    </source>
</evidence>
<dbReference type="CDD" id="cd11386">
    <property type="entry name" value="MCP_signal"/>
    <property type="match status" value="1"/>
</dbReference>
<reference evidence="9" key="1">
    <citation type="submission" date="2016-03" db="EMBL/GenBank/DDBJ databases">
        <authorList>
            <person name="Heylen K."/>
            <person name="De Vos P."/>
            <person name="Vekeman B."/>
        </authorList>
    </citation>
    <scope>NUCLEOTIDE SEQUENCE [LARGE SCALE GENOMIC DNA]</scope>
    <source>
        <strain evidence="9">R-45383</strain>
    </source>
</reference>
<gene>
    <name evidence="8" type="ORF">A1355_11240</name>
</gene>
<comment type="similarity">
    <text evidence="3">Belongs to the methyl-accepting chemotaxis (MCP) protein family.</text>
</comment>
<evidence type="ECO:0000313" key="8">
    <source>
        <dbReference type="EMBL" id="OAI15074.1"/>
    </source>
</evidence>
<dbReference type="InterPro" id="IPR003660">
    <property type="entry name" value="HAMP_dom"/>
</dbReference>
<dbReference type="PANTHER" id="PTHR32089">
    <property type="entry name" value="METHYL-ACCEPTING CHEMOTAXIS PROTEIN MCPB"/>
    <property type="match status" value="1"/>
</dbReference>
<feature type="domain" description="Methyl-accepting transducer" evidence="6">
    <location>
        <begin position="277"/>
        <end position="513"/>
    </location>
</feature>
<feature type="domain" description="HAMP" evidence="7">
    <location>
        <begin position="219"/>
        <end position="272"/>
    </location>
</feature>
<dbReference type="SMART" id="SM00304">
    <property type="entry name" value="HAMP"/>
    <property type="match status" value="2"/>
</dbReference>
<evidence type="ECO:0000256" key="1">
    <source>
        <dbReference type="ARBA" id="ARBA00004370"/>
    </source>
</evidence>
<dbReference type="Pfam" id="PF00015">
    <property type="entry name" value="MCPsignal"/>
    <property type="match status" value="1"/>
</dbReference>
<keyword evidence="5" id="KW-1133">Transmembrane helix</keyword>
<keyword evidence="2 4" id="KW-0807">Transducer</keyword>
<comment type="caution">
    <text evidence="8">The sequence shown here is derived from an EMBL/GenBank/DDBJ whole genome shotgun (WGS) entry which is preliminary data.</text>
</comment>
<sequence>MANLTIKARLYVILAAAVSGFMLLGLGSLYQIEQIHGKVKEDYSSFESGMHTLVLIQSANIAFKTQVQEWKNILLRGNDAANFEKYSQGFSASESLVGTKLTQALEALRVVGSPFARDIENLLSEHREMGKKYRSALAQFDQADPEAGKKTDALVKGMDRSTTDSINKLVEAFETGQHDRLNRQIQSSQDEFRQIRNTQLAIFAALLVICGSLVLFTALHIARQVADFQRVISGISANRNLTLRMPAAGDDEISAIGKSFNDLLQVWQNAIGQIKRSADSVASYARDMTASVAELSYSVGAQKAATTEMAAAIEEMTASIAHISDSSQNANTISSTSSRQSADGSSVIEKTVSAMQNTSNGVMETAKVVERVGQQSQEISGIVQTIKDVADQTNLLALNAAIEAARAGEQGRGFAVVADEVRTLAEKTTRMTENITQLVDRIQASAQDAVVNIGKVVQGVDQNVALAHQAGEAIGGIREGSIRVVDATNTIATALAEQSVVSESIASKVAAIELMSNKNNDSLARLKDAAGRMDTLAGDMRAMASQFKA</sequence>